<comment type="similarity">
    <text evidence="1">Belongs to the transferase hexapeptide repeat family.</text>
</comment>
<keyword evidence="2 4" id="KW-0808">Transferase</keyword>
<dbReference type="Pfam" id="PF00132">
    <property type="entry name" value="Hexapep"/>
    <property type="match status" value="1"/>
</dbReference>
<dbReference type="GO" id="GO:0016746">
    <property type="term" value="F:acyltransferase activity"/>
    <property type="evidence" value="ECO:0007669"/>
    <property type="project" value="UniProtKB-KW"/>
</dbReference>
<keyword evidence="3" id="KW-0012">Acyltransferase</keyword>
<evidence type="ECO:0000256" key="2">
    <source>
        <dbReference type="ARBA" id="ARBA00022679"/>
    </source>
</evidence>
<dbReference type="InterPro" id="IPR001451">
    <property type="entry name" value="Hexapep"/>
</dbReference>
<dbReference type="Gene3D" id="2.160.10.10">
    <property type="entry name" value="Hexapeptide repeat proteins"/>
    <property type="match status" value="1"/>
</dbReference>
<name>A0A1T5HCL3_9BACT</name>
<keyword evidence="5" id="KW-1185">Reference proteome</keyword>
<protein>
    <submittedName>
        <fullName evidence="4">Serine O-acetyltransferase</fullName>
    </submittedName>
</protein>
<sequence>MIAIKAFKLLIAFIRDTIYSLVYFKTFKIYFCNHLTIGIKYLNEQGTIFPHPVGIVLGKKVKLGKNCIIYQNVTIGTKETKEFLTAAYPVLENNVTIFANSVIFGDITIGSNSIIGAGSVVFENVPANCVVAGNPAKIIRRKTN</sequence>
<dbReference type="RefSeq" id="WP_082217735.1">
    <property type="nucleotide sequence ID" value="NZ_FUZA01000011.1"/>
</dbReference>
<dbReference type="CDD" id="cd03354">
    <property type="entry name" value="LbH_SAT"/>
    <property type="match status" value="1"/>
</dbReference>
<dbReference type="OrthoDB" id="9814490at2"/>
<dbReference type="InterPro" id="IPR045304">
    <property type="entry name" value="LbH_SAT"/>
</dbReference>
<accession>A0A1T5HCL3</accession>
<evidence type="ECO:0000313" key="5">
    <source>
        <dbReference type="Proteomes" id="UP000190897"/>
    </source>
</evidence>
<dbReference type="SUPFAM" id="SSF51161">
    <property type="entry name" value="Trimeric LpxA-like enzymes"/>
    <property type="match status" value="1"/>
</dbReference>
<organism evidence="4 5">
    <name type="scientific">Dyadobacter psychrophilus</name>
    <dbReference type="NCBI Taxonomy" id="651661"/>
    <lineage>
        <taxon>Bacteria</taxon>
        <taxon>Pseudomonadati</taxon>
        <taxon>Bacteroidota</taxon>
        <taxon>Cytophagia</taxon>
        <taxon>Cytophagales</taxon>
        <taxon>Spirosomataceae</taxon>
        <taxon>Dyadobacter</taxon>
    </lineage>
</organism>
<dbReference type="EMBL" id="FUZA01000011">
    <property type="protein sequence ID" value="SKC18437.1"/>
    <property type="molecule type" value="Genomic_DNA"/>
</dbReference>
<reference evidence="5" key="1">
    <citation type="submission" date="2017-02" db="EMBL/GenBank/DDBJ databases">
        <authorList>
            <person name="Varghese N."/>
            <person name="Submissions S."/>
        </authorList>
    </citation>
    <scope>NUCLEOTIDE SEQUENCE [LARGE SCALE GENOMIC DNA]</scope>
    <source>
        <strain evidence="5">DSM 22270</strain>
    </source>
</reference>
<dbReference type="InterPro" id="IPR011004">
    <property type="entry name" value="Trimer_LpxA-like_sf"/>
</dbReference>
<gene>
    <name evidence="4" type="ORF">SAMN05660293_05300</name>
</gene>
<dbReference type="STRING" id="651661.SAMN05660293_05300"/>
<evidence type="ECO:0000256" key="3">
    <source>
        <dbReference type="ARBA" id="ARBA00023315"/>
    </source>
</evidence>
<evidence type="ECO:0000313" key="4">
    <source>
        <dbReference type="EMBL" id="SKC18437.1"/>
    </source>
</evidence>
<dbReference type="Proteomes" id="UP000190897">
    <property type="component" value="Unassembled WGS sequence"/>
</dbReference>
<dbReference type="PANTHER" id="PTHR42811">
    <property type="entry name" value="SERINE ACETYLTRANSFERASE"/>
    <property type="match status" value="1"/>
</dbReference>
<evidence type="ECO:0000256" key="1">
    <source>
        <dbReference type="ARBA" id="ARBA00007274"/>
    </source>
</evidence>
<proteinExistence type="inferred from homology"/>
<dbReference type="AlphaFoldDB" id="A0A1T5HCL3"/>